<evidence type="ECO:0000313" key="2">
    <source>
        <dbReference type="Proteomes" id="UP000265703"/>
    </source>
</evidence>
<accession>A0A397STL4</accession>
<dbReference type="OrthoDB" id="432528at2759"/>
<dbReference type="AlphaFoldDB" id="A0A397STL4"/>
<name>A0A397STL4_9GLOM</name>
<dbReference type="Gene3D" id="2.120.10.80">
    <property type="entry name" value="Kelch-type beta propeller"/>
    <property type="match status" value="1"/>
</dbReference>
<sequence length="128" mass="14681">MGRDGHTATFLPDTGEIIYIGGINKGYGLIDIANMTVNPPEPRYGHTAVLSKRDFFYIYSMKLRIVIFGGAHFIIEQPVKTPYVVLDTKTFEWYIGPGDLLTRAPFRHHTATLYNDYMFISFGKYIFF</sequence>
<dbReference type="Proteomes" id="UP000265703">
    <property type="component" value="Unassembled WGS sequence"/>
</dbReference>
<dbReference type="SUPFAM" id="SSF50965">
    <property type="entry name" value="Galactose oxidase, central domain"/>
    <property type="match status" value="1"/>
</dbReference>
<dbReference type="InterPro" id="IPR011043">
    <property type="entry name" value="Gal_Oxase/kelch_b-propeller"/>
</dbReference>
<reference evidence="1 2" key="1">
    <citation type="submission" date="2018-06" db="EMBL/GenBank/DDBJ databases">
        <title>Comparative genomics reveals the genomic features of Rhizophagus irregularis, R. cerebriforme, R. diaphanum and Gigaspora rosea, and their symbiotic lifestyle signature.</title>
        <authorList>
            <person name="Morin E."/>
            <person name="San Clemente H."/>
            <person name="Chen E.C.H."/>
            <person name="De La Providencia I."/>
            <person name="Hainaut M."/>
            <person name="Kuo A."/>
            <person name="Kohler A."/>
            <person name="Murat C."/>
            <person name="Tang N."/>
            <person name="Roy S."/>
            <person name="Loubradou J."/>
            <person name="Henrissat B."/>
            <person name="Grigoriev I.V."/>
            <person name="Corradi N."/>
            <person name="Roux C."/>
            <person name="Martin F.M."/>
        </authorList>
    </citation>
    <scope>NUCLEOTIDE SEQUENCE [LARGE SCALE GENOMIC DNA]</scope>
    <source>
        <strain evidence="1 2">DAOM 227022</strain>
    </source>
</reference>
<dbReference type="InterPro" id="IPR015915">
    <property type="entry name" value="Kelch-typ_b-propeller"/>
</dbReference>
<comment type="caution">
    <text evidence="1">The sequence shown here is derived from an EMBL/GenBank/DDBJ whole genome shotgun (WGS) entry which is preliminary data.</text>
</comment>
<organism evidence="1 2">
    <name type="scientific">Glomus cerebriforme</name>
    <dbReference type="NCBI Taxonomy" id="658196"/>
    <lineage>
        <taxon>Eukaryota</taxon>
        <taxon>Fungi</taxon>
        <taxon>Fungi incertae sedis</taxon>
        <taxon>Mucoromycota</taxon>
        <taxon>Glomeromycotina</taxon>
        <taxon>Glomeromycetes</taxon>
        <taxon>Glomerales</taxon>
        <taxon>Glomeraceae</taxon>
        <taxon>Glomus</taxon>
    </lineage>
</organism>
<gene>
    <name evidence="1" type="ORF">C1645_739755</name>
</gene>
<dbReference type="EMBL" id="QKYT01000286">
    <property type="protein sequence ID" value="RIA87926.1"/>
    <property type="molecule type" value="Genomic_DNA"/>
</dbReference>
<evidence type="ECO:0000313" key="1">
    <source>
        <dbReference type="EMBL" id="RIA87926.1"/>
    </source>
</evidence>
<protein>
    <recommendedName>
        <fullName evidence="3">Kelch repeat protein</fullName>
    </recommendedName>
</protein>
<evidence type="ECO:0008006" key="3">
    <source>
        <dbReference type="Google" id="ProtNLM"/>
    </source>
</evidence>
<proteinExistence type="predicted"/>
<keyword evidence="2" id="KW-1185">Reference proteome</keyword>